<keyword evidence="2" id="KW-0732">Signal</keyword>
<feature type="chain" id="PRO_5047336517" evidence="2">
    <location>
        <begin position="30"/>
        <end position="155"/>
    </location>
</feature>
<comment type="caution">
    <text evidence="3">The sequence shown here is derived from an EMBL/GenBank/DDBJ whole genome shotgun (WGS) entry which is preliminary data.</text>
</comment>
<evidence type="ECO:0000256" key="1">
    <source>
        <dbReference type="SAM" id="Coils"/>
    </source>
</evidence>
<evidence type="ECO:0000313" key="4">
    <source>
        <dbReference type="Proteomes" id="UP001269081"/>
    </source>
</evidence>
<accession>A0ABU1YE30</accession>
<protein>
    <submittedName>
        <fullName evidence="3">Uncharacterized protein</fullName>
    </submittedName>
</protein>
<evidence type="ECO:0000313" key="3">
    <source>
        <dbReference type="EMBL" id="MDR7212490.1"/>
    </source>
</evidence>
<organism evidence="3 4">
    <name type="scientific">Flavobacterium piscis</name>
    <dbReference type="NCBI Taxonomy" id="1114874"/>
    <lineage>
        <taxon>Bacteria</taxon>
        <taxon>Pseudomonadati</taxon>
        <taxon>Bacteroidota</taxon>
        <taxon>Flavobacteriia</taxon>
        <taxon>Flavobacteriales</taxon>
        <taxon>Flavobacteriaceae</taxon>
        <taxon>Flavobacterium</taxon>
    </lineage>
</organism>
<name>A0ABU1YE30_9FLAO</name>
<keyword evidence="4" id="KW-1185">Reference proteome</keyword>
<feature type="coiled-coil region" evidence="1">
    <location>
        <begin position="124"/>
        <end position="151"/>
    </location>
</feature>
<reference evidence="3 4" key="1">
    <citation type="submission" date="2023-07" db="EMBL/GenBank/DDBJ databases">
        <title>Sorghum-associated microbial communities from plants grown in Nebraska, USA.</title>
        <authorList>
            <person name="Schachtman D."/>
        </authorList>
    </citation>
    <scope>NUCLEOTIDE SEQUENCE [LARGE SCALE GENOMIC DNA]</scope>
    <source>
        <strain evidence="3 4">4129</strain>
    </source>
</reference>
<sequence>MTKRYYLNMKKIITLLVLCCVFFSINAKAQSTISTLYKGSIDGKIAVTFYIKTEENPCIGGLMYTSMYQYDKSETWIQLDITQNKKNENQFALVEHGFSGVMILKKEGINFNGLWISPDGKKQLKVDLKEVRMTKKEIENYENKMEKVNYENNDC</sequence>
<dbReference type="Proteomes" id="UP001269081">
    <property type="component" value="Unassembled WGS sequence"/>
</dbReference>
<keyword evidence="1" id="KW-0175">Coiled coil</keyword>
<dbReference type="EMBL" id="JAVDWQ010000024">
    <property type="protein sequence ID" value="MDR7212490.1"/>
    <property type="molecule type" value="Genomic_DNA"/>
</dbReference>
<feature type="signal peptide" evidence="2">
    <location>
        <begin position="1"/>
        <end position="29"/>
    </location>
</feature>
<dbReference type="RefSeq" id="WP_310284143.1">
    <property type="nucleotide sequence ID" value="NZ_JAVDWQ010000024.1"/>
</dbReference>
<proteinExistence type="predicted"/>
<evidence type="ECO:0000256" key="2">
    <source>
        <dbReference type="SAM" id="SignalP"/>
    </source>
</evidence>
<gene>
    <name evidence="3" type="ORF">J2W48_004453</name>
</gene>